<keyword evidence="2 4" id="KW-0808">Transferase</keyword>
<dbReference type="OrthoDB" id="9793723at2"/>
<sequence length="290" mass="31149">MAQNSFLIFDRALQRRRLARALAAGPADFLLARATDEILERLSAVTRRFSAIVDIGTPLPLLAQALAAAYPAARITRLAPLVQTAGTDRLVGDAELLPFAPNTFDLAVSALALQDVNDLPGALAQIRRALKPDGLFLGCLVGGASLRELRAALAEAESEIAGGVSPRIAPFADLRDMGGLLQRAGFALPVTDVETLTVRYSHLFALLADLRAMGATNALVERLRRPARRALFLRAAEIYARDNADADADGRLRATFEIVFLSGWAPHESQQKPLKPGSGKISLAEVLRRT</sequence>
<comment type="caution">
    <text evidence="4">The sequence shown here is derived from an EMBL/GenBank/DDBJ whole genome shotgun (WGS) entry which is preliminary data.</text>
</comment>
<organism evidence="4 5">
    <name type="scientific">Methylovirgula ligni</name>
    <dbReference type="NCBI Taxonomy" id="569860"/>
    <lineage>
        <taxon>Bacteria</taxon>
        <taxon>Pseudomonadati</taxon>
        <taxon>Pseudomonadota</taxon>
        <taxon>Alphaproteobacteria</taxon>
        <taxon>Hyphomicrobiales</taxon>
        <taxon>Beijerinckiaceae</taxon>
        <taxon>Methylovirgula</taxon>
    </lineage>
</organism>
<proteinExistence type="predicted"/>
<dbReference type="InterPro" id="IPR029063">
    <property type="entry name" value="SAM-dependent_MTases_sf"/>
</dbReference>
<dbReference type="Gene3D" id="3.40.50.150">
    <property type="entry name" value="Vaccinia Virus protein VP39"/>
    <property type="match status" value="1"/>
</dbReference>
<evidence type="ECO:0000259" key="3">
    <source>
        <dbReference type="Pfam" id="PF08241"/>
    </source>
</evidence>
<accession>A0A3D9YPT0</accession>
<dbReference type="RefSeq" id="WP_115837241.1">
    <property type="nucleotide sequence ID" value="NZ_CP025086.1"/>
</dbReference>
<dbReference type="CDD" id="cd02440">
    <property type="entry name" value="AdoMet_MTases"/>
    <property type="match status" value="1"/>
</dbReference>
<dbReference type="Pfam" id="PF08241">
    <property type="entry name" value="Methyltransf_11"/>
    <property type="match status" value="1"/>
</dbReference>
<evidence type="ECO:0000313" key="5">
    <source>
        <dbReference type="Proteomes" id="UP000256900"/>
    </source>
</evidence>
<dbReference type="InterPro" id="IPR050602">
    <property type="entry name" value="Malonyl-ACP_OMT"/>
</dbReference>
<dbReference type="EMBL" id="QUMO01000004">
    <property type="protein sequence ID" value="REF84610.1"/>
    <property type="molecule type" value="Genomic_DNA"/>
</dbReference>
<evidence type="ECO:0000256" key="2">
    <source>
        <dbReference type="ARBA" id="ARBA00022679"/>
    </source>
</evidence>
<protein>
    <submittedName>
        <fullName evidence="4">Methyltransferase family protein</fullName>
    </submittedName>
</protein>
<feature type="domain" description="Methyltransferase type 11" evidence="3">
    <location>
        <begin position="87"/>
        <end position="137"/>
    </location>
</feature>
<evidence type="ECO:0000313" key="4">
    <source>
        <dbReference type="EMBL" id="REF84610.1"/>
    </source>
</evidence>
<dbReference type="AlphaFoldDB" id="A0A3D9YPT0"/>
<dbReference type="Proteomes" id="UP000256900">
    <property type="component" value="Unassembled WGS sequence"/>
</dbReference>
<dbReference type="PANTHER" id="PTHR13090:SF1">
    <property type="entry name" value="ARGININE-HYDROXYLASE NDUFAF5, MITOCHONDRIAL"/>
    <property type="match status" value="1"/>
</dbReference>
<gene>
    <name evidence="4" type="ORF">DES32_2720</name>
</gene>
<dbReference type="GO" id="GO:0032259">
    <property type="term" value="P:methylation"/>
    <property type="evidence" value="ECO:0007669"/>
    <property type="project" value="UniProtKB-KW"/>
</dbReference>
<name>A0A3D9YPT0_9HYPH</name>
<dbReference type="SUPFAM" id="SSF53335">
    <property type="entry name" value="S-adenosyl-L-methionine-dependent methyltransferases"/>
    <property type="match status" value="1"/>
</dbReference>
<dbReference type="InterPro" id="IPR013216">
    <property type="entry name" value="Methyltransf_11"/>
</dbReference>
<dbReference type="GO" id="GO:0008757">
    <property type="term" value="F:S-adenosylmethionine-dependent methyltransferase activity"/>
    <property type="evidence" value="ECO:0007669"/>
    <property type="project" value="InterPro"/>
</dbReference>
<evidence type="ECO:0000256" key="1">
    <source>
        <dbReference type="ARBA" id="ARBA00022603"/>
    </source>
</evidence>
<dbReference type="PANTHER" id="PTHR13090">
    <property type="entry name" value="ARGININE-HYDROXYLASE NDUFAF5, MITOCHONDRIAL"/>
    <property type="match status" value="1"/>
</dbReference>
<keyword evidence="5" id="KW-1185">Reference proteome</keyword>
<keyword evidence="1 4" id="KW-0489">Methyltransferase</keyword>
<reference evidence="4 5" key="1">
    <citation type="submission" date="2018-08" db="EMBL/GenBank/DDBJ databases">
        <title>Genomic Encyclopedia of Type Strains, Phase IV (KMG-IV): sequencing the most valuable type-strain genomes for metagenomic binning, comparative biology and taxonomic classification.</title>
        <authorList>
            <person name="Goeker M."/>
        </authorList>
    </citation>
    <scope>NUCLEOTIDE SEQUENCE [LARGE SCALE GENOMIC DNA]</scope>
    <source>
        <strain evidence="4 5">BW863</strain>
    </source>
</reference>